<dbReference type="InterPro" id="IPR020169">
    <property type="entry name" value="Intrinsic_membrane_PufX"/>
</dbReference>
<dbReference type="Pfam" id="PF11511">
    <property type="entry name" value="RhodobacterPufX"/>
    <property type="match status" value="1"/>
</dbReference>
<keyword evidence="1" id="KW-0472">Membrane</keyword>
<dbReference type="EMBL" id="WUPT01000005">
    <property type="protein sequence ID" value="MXQ09772.1"/>
    <property type="molecule type" value="Genomic_DNA"/>
</dbReference>
<accession>A0A7C9MGU6</accession>
<sequence>MSDRNEPWYLENDQKPSLKMWVFTQMAAGAGWGALVFFGVVLFIFALIAISSILPEDPFAALESGAALASALV</sequence>
<keyword evidence="1" id="KW-0812">Transmembrane</keyword>
<organism evidence="2 3">
    <name type="scientific">Kangsaoukella pontilimi</name>
    <dbReference type="NCBI Taxonomy" id="2691042"/>
    <lineage>
        <taxon>Bacteria</taxon>
        <taxon>Pseudomonadati</taxon>
        <taxon>Pseudomonadota</taxon>
        <taxon>Alphaproteobacteria</taxon>
        <taxon>Rhodobacterales</taxon>
        <taxon>Paracoccaceae</taxon>
        <taxon>Kangsaoukella</taxon>
    </lineage>
</organism>
<evidence type="ECO:0000256" key="1">
    <source>
        <dbReference type="SAM" id="Phobius"/>
    </source>
</evidence>
<comment type="caution">
    <text evidence="2">The sequence shown here is derived from an EMBL/GenBank/DDBJ whole genome shotgun (WGS) entry which is preliminary data.</text>
</comment>
<dbReference type="Proteomes" id="UP000480350">
    <property type="component" value="Unassembled WGS sequence"/>
</dbReference>
<reference evidence="2 3" key="1">
    <citation type="submission" date="2019-12" db="EMBL/GenBank/DDBJ databases">
        <authorList>
            <person name="Lee S.D."/>
        </authorList>
    </citation>
    <scope>NUCLEOTIDE SEQUENCE [LARGE SCALE GENOMIC DNA]</scope>
    <source>
        <strain evidence="2 3">GH1-50</strain>
    </source>
</reference>
<gene>
    <name evidence="2" type="ORF">GQ651_18145</name>
</gene>
<feature type="transmembrane region" description="Helical" evidence="1">
    <location>
        <begin position="20"/>
        <end position="50"/>
    </location>
</feature>
<dbReference type="RefSeq" id="WP_160765694.1">
    <property type="nucleotide sequence ID" value="NZ_WUPT01000005.1"/>
</dbReference>
<evidence type="ECO:0000313" key="2">
    <source>
        <dbReference type="EMBL" id="MXQ09772.1"/>
    </source>
</evidence>
<reference evidence="2 3" key="2">
    <citation type="submission" date="2020-03" db="EMBL/GenBank/DDBJ databases">
        <title>Kangsaoukella pontilimi gen. nov., sp. nov., a new member of the family Rhodobacteraceae isolated from a tidal mudflat.</title>
        <authorList>
            <person name="Kim I.S."/>
        </authorList>
    </citation>
    <scope>NUCLEOTIDE SEQUENCE [LARGE SCALE GENOMIC DNA]</scope>
    <source>
        <strain evidence="2 3">GH1-50</strain>
    </source>
</reference>
<evidence type="ECO:0000313" key="3">
    <source>
        <dbReference type="Proteomes" id="UP000480350"/>
    </source>
</evidence>
<proteinExistence type="predicted"/>
<name>A0A7C9MGU6_9RHOB</name>
<keyword evidence="3" id="KW-1185">Reference proteome</keyword>
<keyword evidence="1" id="KW-1133">Transmembrane helix</keyword>
<evidence type="ECO:0008006" key="4">
    <source>
        <dbReference type="Google" id="ProtNLM"/>
    </source>
</evidence>
<protein>
    <recommendedName>
        <fullName evidence="4">Intrinsic membrane protein PufX</fullName>
    </recommendedName>
</protein>
<dbReference type="Gene3D" id="1.20.5.920">
    <property type="entry name" value="rhodobacter sphaeroides pufx membrane protein"/>
    <property type="match status" value="1"/>
</dbReference>
<dbReference type="AlphaFoldDB" id="A0A7C9MGU6"/>